<evidence type="ECO:0000256" key="2">
    <source>
        <dbReference type="ARBA" id="ARBA00022723"/>
    </source>
</evidence>
<dbReference type="Gene3D" id="3.40.800.10">
    <property type="entry name" value="Ureohydrolase domain"/>
    <property type="match status" value="1"/>
</dbReference>
<dbReference type="GO" id="GO:0008783">
    <property type="term" value="F:agmatinase activity"/>
    <property type="evidence" value="ECO:0007669"/>
    <property type="project" value="UniProtKB-EC"/>
</dbReference>
<gene>
    <name evidence="5" type="primary">speB</name>
    <name evidence="5" type="ORF">H3N35_27140</name>
</gene>
<keyword evidence="3 4" id="KW-0378">Hydrolase</keyword>
<evidence type="ECO:0000313" key="6">
    <source>
        <dbReference type="Proteomes" id="UP001215231"/>
    </source>
</evidence>
<keyword evidence="6" id="KW-1185">Reference proteome</keyword>
<dbReference type="PRINTS" id="PR00116">
    <property type="entry name" value="ARGINASE"/>
</dbReference>
<dbReference type="EC" id="3.5.3.11" evidence="5"/>
<dbReference type="RefSeq" id="WP_274052026.1">
    <property type="nucleotide sequence ID" value="NZ_CP059693.1"/>
</dbReference>
<proteinExistence type="inferred from homology"/>
<name>A0ABY7VDT0_9GAMM</name>
<dbReference type="NCBIfam" id="TIGR01230">
    <property type="entry name" value="agmatinase"/>
    <property type="match status" value="1"/>
</dbReference>
<dbReference type="PANTHER" id="PTHR11358:SF26">
    <property type="entry name" value="GUANIDINO ACID HYDROLASE, MITOCHONDRIAL"/>
    <property type="match status" value="1"/>
</dbReference>
<keyword evidence="2" id="KW-0479">Metal-binding</keyword>
<dbReference type="InterPro" id="IPR005925">
    <property type="entry name" value="Agmatinase-rel"/>
</dbReference>
<dbReference type="EMBL" id="CP059693">
    <property type="protein sequence ID" value="WDE11822.1"/>
    <property type="molecule type" value="Genomic_DNA"/>
</dbReference>
<dbReference type="Pfam" id="PF00491">
    <property type="entry name" value="Arginase"/>
    <property type="match status" value="1"/>
</dbReference>
<reference evidence="5 6" key="1">
    <citation type="journal article" date="2022" name="Mar. Drugs">
        <title>Bioassay-Guided Fractionation Leads to the Detection of Cholic Acid Generated by the Rare Thalassomonas sp.</title>
        <authorList>
            <person name="Pheiffer F."/>
            <person name="Schneider Y.K."/>
            <person name="Hansen E.H."/>
            <person name="Andersen J.H."/>
            <person name="Isaksson J."/>
            <person name="Busche T."/>
            <person name="R C."/>
            <person name="Kalinowski J."/>
            <person name="Zyl L.V."/>
            <person name="Trindade M."/>
        </authorList>
    </citation>
    <scope>NUCLEOTIDE SEQUENCE [LARGE SCALE GENOMIC DNA]</scope>
    <source>
        <strain evidence="5 6">A5K-61T</strain>
    </source>
</reference>
<dbReference type="PROSITE" id="PS51409">
    <property type="entry name" value="ARGINASE_2"/>
    <property type="match status" value="1"/>
</dbReference>
<dbReference type="PANTHER" id="PTHR11358">
    <property type="entry name" value="ARGINASE/AGMATINASE"/>
    <property type="match status" value="1"/>
</dbReference>
<dbReference type="Proteomes" id="UP001215231">
    <property type="component" value="Chromosome"/>
</dbReference>
<dbReference type="PROSITE" id="PS01053">
    <property type="entry name" value="ARGINASE_1"/>
    <property type="match status" value="1"/>
</dbReference>
<organism evidence="5 6">
    <name type="scientific">Thalassomonas haliotis</name>
    <dbReference type="NCBI Taxonomy" id="485448"/>
    <lineage>
        <taxon>Bacteria</taxon>
        <taxon>Pseudomonadati</taxon>
        <taxon>Pseudomonadota</taxon>
        <taxon>Gammaproteobacteria</taxon>
        <taxon>Alteromonadales</taxon>
        <taxon>Colwelliaceae</taxon>
        <taxon>Thalassomonas</taxon>
    </lineage>
</organism>
<dbReference type="PIRSF" id="PIRSF036979">
    <property type="entry name" value="Arginase"/>
    <property type="match status" value="1"/>
</dbReference>
<dbReference type="SUPFAM" id="SSF52768">
    <property type="entry name" value="Arginase/deacetylase"/>
    <property type="match status" value="1"/>
</dbReference>
<dbReference type="CDD" id="cd11592">
    <property type="entry name" value="Agmatinase_PAH"/>
    <property type="match status" value="1"/>
</dbReference>
<evidence type="ECO:0000256" key="1">
    <source>
        <dbReference type="ARBA" id="ARBA00009227"/>
    </source>
</evidence>
<sequence length="331" mass="35995">MSSDPVHYKPDDSMKSPRFVGVRSFLKLPMVTDLEHVDVAVLGVPTDWAVGYRPGARFGPEGVRNASILLRTYNPALKVDIAENLSMVDYGDSPVWPGYHLETLEKIQKYLEPVYQADVVPLIIGGDHSLTMAELRAIHAVKGKVAVIHIDAHGDVLDDYYGGIKHFHGTVFRRAVEEGLVIPEKSVQAGMRGSIHPCDVGQAEELGFNVIPWDEMSEMTPQEFGERVRSIVGDTPVALSFDIDFIDPAFAPGTGTPEPGGPTTFEAYKYLRAIGGLNFCSMDLVEVAPNIDPTGVTAITAANTCFELLSLLALSKREGLLGKKTTLGEES</sequence>
<dbReference type="InterPro" id="IPR020855">
    <property type="entry name" value="Ureohydrolase_Mn_BS"/>
</dbReference>
<evidence type="ECO:0000256" key="4">
    <source>
        <dbReference type="RuleBase" id="RU003684"/>
    </source>
</evidence>
<protein>
    <submittedName>
        <fullName evidence="5">Agmatinase</fullName>
        <ecNumber evidence="5">3.5.3.11</ecNumber>
    </submittedName>
</protein>
<accession>A0ABY7VDT0</accession>
<evidence type="ECO:0000256" key="3">
    <source>
        <dbReference type="ARBA" id="ARBA00022801"/>
    </source>
</evidence>
<comment type="similarity">
    <text evidence="1">Belongs to the arginase family. Agmatinase subfamily.</text>
</comment>
<evidence type="ECO:0000313" key="5">
    <source>
        <dbReference type="EMBL" id="WDE11822.1"/>
    </source>
</evidence>
<dbReference type="InterPro" id="IPR006035">
    <property type="entry name" value="Ureohydrolase"/>
</dbReference>
<dbReference type="InterPro" id="IPR023696">
    <property type="entry name" value="Ureohydrolase_dom_sf"/>
</dbReference>